<dbReference type="EMBL" id="FQUO01000001">
    <property type="protein sequence ID" value="SHE37246.1"/>
    <property type="molecule type" value="Genomic_DNA"/>
</dbReference>
<dbReference type="RefSeq" id="WP_083596297.1">
    <property type="nucleotide sequence ID" value="NZ_FQUO01000001.1"/>
</dbReference>
<dbReference type="InterPro" id="IPR036278">
    <property type="entry name" value="Sialidase_sf"/>
</dbReference>
<organism evidence="2 3">
    <name type="scientific">Cnuella takakiae</name>
    <dbReference type="NCBI Taxonomy" id="1302690"/>
    <lineage>
        <taxon>Bacteria</taxon>
        <taxon>Pseudomonadati</taxon>
        <taxon>Bacteroidota</taxon>
        <taxon>Chitinophagia</taxon>
        <taxon>Chitinophagales</taxon>
        <taxon>Chitinophagaceae</taxon>
        <taxon>Cnuella</taxon>
    </lineage>
</organism>
<sequence length="368" mass="40149">MKKAIYALLLALVVVSGLVFANHDIKNEKSLQPEPKTGKAEIVNIVFKSIDGGQTWQDISKGLPEPVIDVYGVGRNDFFADDNGLWLTTGNGLYNNKPNSKAPFWTKEIFPDEHSNIAHGKAGIFAYNCWGSGIFQKPNGTEVWSPVFTSIQVKRVLSVFETAGGTIFICSDKGLFKSTDSGTSWKHAGVMVGKLVESNGVLLTTSQRGILRSTDEGESWELVISEGGVGIDVERIKGGFAAINYSTAAKTRRIRTSYDGGKTWQPIDAGFPGQAIVDSPWRPINAGNLRQGTDSLWHPKEVASPAPEYKTSIIQVGENFFCGHSDGIYRTSDKGKTWKLVLPSVKGKMFKLSVSGNVLYAIQIENHC</sequence>
<accession>A0A1M4SYE5</accession>
<name>A0A1M4SYE5_9BACT</name>
<dbReference type="CDD" id="cd15482">
    <property type="entry name" value="Sialidase_non-viral"/>
    <property type="match status" value="1"/>
</dbReference>
<keyword evidence="3" id="KW-1185">Reference proteome</keyword>
<gene>
    <name evidence="2" type="ORF">SAMN05444008_101277</name>
</gene>
<keyword evidence="1" id="KW-0732">Signal</keyword>
<dbReference type="Gene3D" id="2.130.10.10">
    <property type="entry name" value="YVTN repeat-like/Quinoprotein amine dehydrogenase"/>
    <property type="match status" value="2"/>
</dbReference>
<evidence type="ECO:0000313" key="2">
    <source>
        <dbReference type="EMBL" id="SHE37246.1"/>
    </source>
</evidence>
<dbReference type="OrthoDB" id="9757809at2"/>
<reference evidence="2 3" key="1">
    <citation type="submission" date="2016-11" db="EMBL/GenBank/DDBJ databases">
        <authorList>
            <person name="Jaros S."/>
            <person name="Januszkiewicz K."/>
            <person name="Wedrychowicz H."/>
        </authorList>
    </citation>
    <scope>NUCLEOTIDE SEQUENCE [LARGE SCALE GENOMIC DNA]</scope>
    <source>
        <strain evidence="2 3">DSM 26897</strain>
    </source>
</reference>
<evidence type="ECO:0000313" key="3">
    <source>
        <dbReference type="Proteomes" id="UP000184368"/>
    </source>
</evidence>
<dbReference type="InterPro" id="IPR015943">
    <property type="entry name" value="WD40/YVTN_repeat-like_dom_sf"/>
</dbReference>
<dbReference type="AlphaFoldDB" id="A0A1M4SYE5"/>
<feature type="signal peptide" evidence="1">
    <location>
        <begin position="1"/>
        <end position="21"/>
    </location>
</feature>
<feature type="chain" id="PRO_5012793165" evidence="1">
    <location>
        <begin position="22"/>
        <end position="368"/>
    </location>
</feature>
<evidence type="ECO:0000256" key="1">
    <source>
        <dbReference type="SAM" id="SignalP"/>
    </source>
</evidence>
<protein>
    <submittedName>
        <fullName evidence="2">BNR/Asp-box repeat-containing protein</fullName>
    </submittedName>
</protein>
<proteinExistence type="predicted"/>
<dbReference type="Proteomes" id="UP000184368">
    <property type="component" value="Unassembled WGS sequence"/>
</dbReference>
<dbReference type="SUPFAM" id="SSF50939">
    <property type="entry name" value="Sialidases"/>
    <property type="match status" value="1"/>
</dbReference>
<dbReference type="STRING" id="1302690.BUE76_00955"/>